<dbReference type="PANTHER" id="PTHR42792:SF1">
    <property type="entry name" value="FLAGELLAR HOOK-ASSOCIATED PROTEIN 3"/>
    <property type="match status" value="1"/>
</dbReference>
<dbReference type="SUPFAM" id="SSF64518">
    <property type="entry name" value="Phase 1 flagellin"/>
    <property type="match status" value="1"/>
</dbReference>
<reference evidence="6 7" key="1">
    <citation type="submission" date="2022-08" db="EMBL/GenBank/DDBJ databases">
        <title>Reclassification of Massilia species as members of the genera Telluria, Duganella, Pseudoduganella, Mokoshia gen. nov. and Zemynaea gen. nov. using orthogonal and non-orthogonal genome-based approaches.</title>
        <authorList>
            <person name="Bowman J.P."/>
        </authorList>
    </citation>
    <scope>NUCLEOTIDE SEQUENCE [LARGE SCALE GENOMIC DNA]</scope>
    <source>
        <strain evidence="6 7">JCM 31605</strain>
    </source>
</reference>
<gene>
    <name evidence="6" type="primary">flgL</name>
    <name evidence="6" type="ORF">NX774_13415</name>
</gene>
<evidence type="ECO:0000259" key="5">
    <source>
        <dbReference type="Pfam" id="PF00669"/>
    </source>
</evidence>
<dbReference type="InterPro" id="IPR001492">
    <property type="entry name" value="Flagellin"/>
</dbReference>
<keyword evidence="7" id="KW-1185">Reference proteome</keyword>
<evidence type="ECO:0000313" key="7">
    <source>
        <dbReference type="Proteomes" id="UP001206126"/>
    </source>
</evidence>
<evidence type="ECO:0000256" key="2">
    <source>
        <dbReference type="ARBA" id="ARBA00004613"/>
    </source>
</evidence>
<dbReference type="PANTHER" id="PTHR42792">
    <property type="entry name" value="FLAGELLIN"/>
    <property type="match status" value="1"/>
</dbReference>
<keyword evidence="6" id="KW-0282">Flagellum</keyword>
<evidence type="ECO:0000256" key="1">
    <source>
        <dbReference type="ARBA" id="ARBA00004365"/>
    </source>
</evidence>
<comment type="similarity">
    <text evidence="3">Belongs to the bacterial flagellin family.</text>
</comment>
<evidence type="ECO:0000256" key="4">
    <source>
        <dbReference type="ARBA" id="ARBA00023143"/>
    </source>
</evidence>
<name>A0ABT2DCN8_9BURK</name>
<comment type="caution">
    <text evidence="6">The sequence shown here is derived from an EMBL/GenBank/DDBJ whole genome shotgun (WGS) entry which is preliminary data.</text>
</comment>
<dbReference type="Pfam" id="PF00669">
    <property type="entry name" value="Flagellin_N"/>
    <property type="match status" value="1"/>
</dbReference>
<feature type="domain" description="Flagellin N-terminal" evidence="5">
    <location>
        <begin position="6"/>
        <end position="141"/>
    </location>
</feature>
<protein>
    <submittedName>
        <fullName evidence="6">Flagellar hook-associated protein FlgL</fullName>
    </submittedName>
</protein>
<evidence type="ECO:0000256" key="3">
    <source>
        <dbReference type="ARBA" id="ARBA00005709"/>
    </source>
</evidence>
<evidence type="ECO:0000313" key="6">
    <source>
        <dbReference type="EMBL" id="MCS0808922.1"/>
    </source>
</evidence>
<dbReference type="InterPro" id="IPR001029">
    <property type="entry name" value="Flagellin_N"/>
</dbReference>
<dbReference type="EMBL" id="JANUHB010000002">
    <property type="protein sequence ID" value="MCS0808922.1"/>
    <property type="molecule type" value="Genomic_DNA"/>
</dbReference>
<organism evidence="6 7">
    <name type="scientific">Massilia agilis</name>
    <dbReference type="NCBI Taxonomy" id="1811226"/>
    <lineage>
        <taxon>Bacteria</taxon>
        <taxon>Pseudomonadati</taxon>
        <taxon>Pseudomonadota</taxon>
        <taxon>Betaproteobacteria</taxon>
        <taxon>Burkholderiales</taxon>
        <taxon>Oxalobacteraceae</taxon>
        <taxon>Telluria group</taxon>
        <taxon>Massilia</taxon>
    </lineage>
</organism>
<dbReference type="Gene3D" id="1.20.1330.10">
    <property type="entry name" value="f41 fragment of flagellin, N-terminal domain"/>
    <property type="match status" value="1"/>
</dbReference>
<accession>A0ABT2DCN8</accession>
<keyword evidence="6" id="KW-0966">Cell projection</keyword>
<proteinExistence type="inferred from homology"/>
<dbReference type="RefSeq" id="WP_258822673.1">
    <property type="nucleotide sequence ID" value="NZ_JANUHB010000002.1"/>
</dbReference>
<dbReference type="NCBIfam" id="TIGR02550">
    <property type="entry name" value="flagell_flgL"/>
    <property type="match status" value="1"/>
</dbReference>
<keyword evidence="4" id="KW-0975">Bacterial flagellum</keyword>
<comment type="subcellular location">
    <subcellularLocation>
        <location evidence="1">Bacterial flagellum</location>
    </subcellularLocation>
    <subcellularLocation>
        <location evidence="2">Secreted</location>
    </subcellularLocation>
</comment>
<sequence length="303" mass="32953">MRIASTQYQAIMNQSLQFNQDKLSRLTQQMASGQRVMLPSDDPVDNVRLSRLQREESAFTQYRDNIAAVQIRLSKNEGYLQNMINDMMGGRDLLVWASDGGNAPADLQAMIQPLEALRDSLFYNANTIDQEGRYVFSGTATATAPMAYDKTQLPGARYSFVGNTNAQSVVVGNGITQVANENLKGLENLLNQLDKTIATISAPTVDVNDPATRAIVTANLSGFDDTMELLASKIAVMGGTQNILKTLDANHANVSLSNQNAINEIGQLDMAQAATELNGYQTALQATYKAYAKIGNLTLFAEL</sequence>
<dbReference type="InterPro" id="IPR013384">
    <property type="entry name" value="Flagell_FlgL"/>
</dbReference>
<keyword evidence="6" id="KW-0969">Cilium</keyword>
<dbReference type="Proteomes" id="UP001206126">
    <property type="component" value="Unassembled WGS sequence"/>
</dbReference>